<dbReference type="OrthoDB" id="8062037at2759"/>
<evidence type="ECO:0000313" key="2">
    <source>
        <dbReference type="EMBL" id="SPO28392.1"/>
    </source>
</evidence>
<feature type="compositionally biased region" description="Polar residues" evidence="1">
    <location>
        <begin position="513"/>
        <end position="523"/>
    </location>
</feature>
<evidence type="ECO:0008006" key="4">
    <source>
        <dbReference type="Google" id="ProtNLM"/>
    </source>
</evidence>
<feature type="compositionally biased region" description="Basic and acidic residues" evidence="1">
    <location>
        <begin position="524"/>
        <end position="542"/>
    </location>
</feature>
<feature type="compositionally biased region" description="Low complexity" evidence="1">
    <location>
        <begin position="64"/>
        <end position="81"/>
    </location>
</feature>
<feature type="compositionally biased region" description="Polar residues" evidence="1">
    <location>
        <begin position="622"/>
        <end position="638"/>
    </location>
</feature>
<accession>A0A5C3ECY0</accession>
<gene>
    <name evidence="2" type="ORF">UTRI_04789</name>
</gene>
<reference evidence="2 3" key="1">
    <citation type="submission" date="2018-03" db="EMBL/GenBank/DDBJ databases">
        <authorList>
            <person name="Guldener U."/>
        </authorList>
    </citation>
    <scope>NUCLEOTIDE SEQUENCE [LARGE SCALE GENOMIC DNA]</scope>
    <source>
        <strain evidence="2 3">NBRC100155</strain>
    </source>
</reference>
<dbReference type="InterPro" id="IPR013083">
    <property type="entry name" value="Znf_RING/FYVE/PHD"/>
</dbReference>
<feature type="region of interest" description="Disordered" evidence="1">
    <location>
        <begin position="846"/>
        <end position="869"/>
    </location>
</feature>
<feature type="region of interest" description="Disordered" evidence="1">
    <location>
        <begin position="11"/>
        <end position="113"/>
    </location>
</feature>
<feature type="compositionally biased region" description="Low complexity" evidence="1">
    <location>
        <begin position="544"/>
        <end position="563"/>
    </location>
</feature>
<feature type="compositionally biased region" description="Polar residues" evidence="1">
    <location>
        <begin position="199"/>
        <end position="221"/>
    </location>
</feature>
<dbReference type="SUPFAM" id="SSF57850">
    <property type="entry name" value="RING/U-box"/>
    <property type="match status" value="1"/>
</dbReference>
<name>A0A5C3ECY0_9BASI</name>
<evidence type="ECO:0000256" key="1">
    <source>
        <dbReference type="SAM" id="MobiDB-lite"/>
    </source>
</evidence>
<keyword evidence="3" id="KW-1185">Reference proteome</keyword>
<feature type="compositionally biased region" description="Low complexity" evidence="1">
    <location>
        <begin position="134"/>
        <end position="151"/>
    </location>
</feature>
<feature type="compositionally biased region" description="Basic and acidic residues" evidence="1">
    <location>
        <begin position="152"/>
        <end position="163"/>
    </location>
</feature>
<dbReference type="AlphaFoldDB" id="A0A5C3ECY0"/>
<dbReference type="EMBL" id="OOIN01000022">
    <property type="protein sequence ID" value="SPO28392.1"/>
    <property type="molecule type" value="Genomic_DNA"/>
</dbReference>
<organism evidence="2 3">
    <name type="scientific">Ustilago trichophora</name>
    <dbReference type="NCBI Taxonomy" id="86804"/>
    <lineage>
        <taxon>Eukaryota</taxon>
        <taxon>Fungi</taxon>
        <taxon>Dikarya</taxon>
        <taxon>Basidiomycota</taxon>
        <taxon>Ustilaginomycotina</taxon>
        <taxon>Ustilaginomycetes</taxon>
        <taxon>Ustilaginales</taxon>
        <taxon>Ustilaginaceae</taxon>
        <taxon>Ustilago</taxon>
    </lineage>
</organism>
<feature type="compositionally biased region" description="Basic and acidic residues" evidence="1">
    <location>
        <begin position="321"/>
        <end position="331"/>
    </location>
</feature>
<proteinExistence type="predicted"/>
<dbReference type="Gene3D" id="3.30.40.10">
    <property type="entry name" value="Zinc/RING finger domain, C3HC4 (zinc finger)"/>
    <property type="match status" value="1"/>
</dbReference>
<feature type="compositionally biased region" description="Polar residues" evidence="1">
    <location>
        <begin position="82"/>
        <end position="92"/>
    </location>
</feature>
<dbReference type="GO" id="GO:0061630">
    <property type="term" value="F:ubiquitin protein ligase activity"/>
    <property type="evidence" value="ECO:0007669"/>
    <property type="project" value="TreeGrafter"/>
</dbReference>
<feature type="compositionally biased region" description="Basic and acidic residues" evidence="1">
    <location>
        <begin position="641"/>
        <end position="656"/>
    </location>
</feature>
<dbReference type="PANTHER" id="PTHR46171">
    <property type="entry name" value="GH10160P"/>
    <property type="match status" value="1"/>
</dbReference>
<feature type="compositionally biased region" description="Basic residues" evidence="1">
    <location>
        <begin position="664"/>
        <end position="674"/>
    </location>
</feature>
<dbReference type="Proteomes" id="UP000324022">
    <property type="component" value="Unassembled WGS sequence"/>
</dbReference>
<feature type="region of interest" description="Disordered" evidence="1">
    <location>
        <begin position="477"/>
        <end position="723"/>
    </location>
</feature>
<feature type="region of interest" description="Disordered" evidence="1">
    <location>
        <begin position="129"/>
        <end position="178"/>
    </location>
</feature>
<feature type="region of interest" description="Disordered" evidence="1">
    <location>
        <begin position="194"/>
        <end position="331"/>
    </location>
</feature>
<feature type="compositionally biased region" description="Low complexity" evidence="1">
    <location>
        <begin position="485"/>
        <end position="498"/>
    </location>
</feature>
<dbReference type="GO" id="GO:0016567">
    <property type="term" value="P:protein ubiquitination"/>
    <property type="evidence" value="ECO:0007669"/>
    <property type="project" value="TreeGrafter"/>
</dbReference>
<feature type="compositionally biased region" description="Basic and acidic residues" evidence="1">
    <location>
        <begin position="31"/>
        <end position="49"/>
    </location>
</feature>
<dbReference type="PANTHER" id="PTHR46171:SF3">
    <property type="entry name" value="GH10160P"/>
    <property type="match status" value="1"/>
</dbReference>
<protein>
    <recommendedName>
        <fullName evidence="4">RING-type domain-containing protein</fullName>
    </recommendedName>
</protein>
<sequence>MDHLAVFDGFGSTPLDLSGLPGTELAPTFSDRSDKGKARARDSCDEDLHLIGYPDTELSQAGLSSSASSSSSSSSSSSNSNYDHWTTRSANQSDRKGKARQQTPDLEGSAIIDKDSVEDARLCHSQRLRRPLTSSSSQGHQSQDSNSLSSSYHEDVSLKRSIRELSSSPSSSPHQHVISLPSLQVGGPKFESDFAASTPGASASSLLQPTTGAVYTRPSTSNKKRRSNGANANAYEDDLVQASSRRQLAHPVSNPSESFSALHPSTSTASHLGANLHSGTRESHSGSRSRTRRASLLLNSSTSRPRSLDDNSTFCDSPEPMDLHPHFDESSHDLSQRRAAFLDEARLHRSSGTIRRRRGFYLRDADLLRNEPSNDASSIPDRPNSAASDVSFMSDFARAVDLRLSARTDSLQSSASSLTTALATRANDQLSAPSQRRAPQLPYVRAASPLTIPFPSADRDNSSQYGGYLRRRVNAHQQPDRLQHTQQQDASSSTTSRSIMYDPDFRTSPPANPSNRSSGTSRNGHYEYNRHGSFQRDVRPARESGASRPGPAVSASASAASGRLDSWRHYEGQYVPDPLQSRSRDDTATADDFGAIRRPFGQQGTRATRRAFRSRDQDGSDTRTTATAPEPQRGQNASLRRATERPTHRHVDETQTQRESLPWRRTHFGLRTPSHHPERHTTATQPRFEPFAEANISDSRRPTGLTGPRAASSSASLRQERNENESALEYLGRLMSHDSMLDEWMAGDVHGPLLRMAIESDGLVSNPHLRHLGYPPASTSSMFGHTPHLAFDARNFIADEDWAELNSYEGLMQLSERLGAAEICVPQSLIDTLPTCEYGKWDGGSCRPRDEGSVSPPLKSKGKGKQKVEPVATTRDTMCPICREDYLDSDLLMSINKCCHAFHADCIKVSTDLLLSQ</sequence>
<feature type="compositionally biased region" description="Polar residues" evidence="1">
    <location>
        <begin position="253"/>
        <end position="270"/>
    </location>
</feature>
<feature type="compositionally biased region" description="Low complexity" evidence="1">
    <location>
        <begin position="294"/>
        <end position="304"/>
    </location>
</feature>
<evidence type="ECO:0000313" key="3">
    <source>
        <dbReference type="Proteomes" id="UP000324022"/>
    </source>
</evidence>